<evidence type="ECO:0000256" key="3">
    <source>
        <dbReference type="ARBA" id="ARBA00022448"/>
    </source>
</evidence>
<dbReference type="AlphaFoldDB" id="A0A485LQ62"/>
<reference evidence="13" key="2">
    <citation type="submission" date="2019-06" db="EMBL/GenBank/DDBJ databases">
        <title>Genomics analysis of Aphanomyces spp. identifies a new class of oomycete effector associated with host adaptation.</title>
        <authorList>
            <person name="Gaulin E."/>
        </authorList>
    </citation>
    <scope>NUCLEOTIDE SEQUENCE</scope>
    <source>
        <strain evidence="13">CBS 578.67</strain>
    </source>
</reference>
<dbReference type="PANTHER" id="PTHR11562">
    <property type="entry name" value="CATION EFFLUX PROTEIN/ ZINC TRANSPORTER"/>
    <property type="match status" value="1"/>
</dbReference>
<dbReference type="PANTHER" id="PTHR11562:SF17">
    <property type="entry name" value="RE54080P-RELATED"/>
    <property type="match status" value="1"/>
</dbReference>
<keyword evidence="3" id="KW-0813">Transport</keyword>
<evidence type="ECO:0000259" key="11">
    <source>
        <dbReference type="Pfam" id="PF01545"/>
    </source>
</evidence>
<feature type="transmembrane region" description="Helical" evidence="10">
    <location>
        <begin position="195"/>
        <end position="218"/>
    </location>
</feature>
<evidence type="ECO:0000259" key="12">
    <source>
        <dbReference type="Pfam" id="PF16916"/>
    </source>
</evidence>
<keyword evidence="8 10" id="KW-0472">Membrane</keyword>
<dbReference type="InterPro" id="IPR036837">
    <property type="entry name" value="Cation_efflux_CTD_sf"/>
</dbReference>
<keyword evidence="7" id="KW-0406">Ion transport</keyword>
<dbReference type="Pfam" id="PF01545">
    <property type="entry name" value="Cation_efflux"/>
    <property type="match status" value="1"/>
</dbReference>
<dbReference type="Pfam" id="PF16916">
    <property type="entry name" value="ZT_dimer"/>
    <property type="match status" value="1"/>
</dbReference>
<keyword evidence="5" id="KW-0864">Zinc transport</keyword>
<dbReference type="SUPFAM" id="SSF160240">
    <property type="entry name" value="Cation efflux protein cytoplasmic domain-like"/>
    <property type="match status" value="1"/>
</dbReference>
<feature type="transmembrane region" description="Helical" evidence="10">
    <location>
        <begin position="224"/>
        <end position="245"/>
    </location>
</feature>
<dbReference type="SUPFAM" id="SSF161111">
    <property type="entry name" value="Cation efflux protein transmembrane domain-like"/>
    <property type="match status" value="1"/>
</dbReference>
<dbReference type="EMBL" id="CAADRA010007414">
    <property type="protein sequence ID" value="VFU01014.1"/>
    <property type="molecule type" value="Genomic_DNA"/>
</dbReference>
<proteinExistence type="inferred from homology"/>
<dbReference type="NCBIfam" id="TIGR01297">
    <property type="entry name" value="CDF"/>
    <property type="match status" value="1"/>
</dbReference>
<dbReference type="OrthoDB" id="9944568at2759"/>
<keyword evidence="6 10" id="KW-1133">Transmembrane helix</keyword>
<dbReference type="InterPro" id="IPR050681">
    <property type="entry name" value="CDF/SLC30A"/>
</dbReference>
<comment type="subcellular location">
    <subcellularLocation>
        <location evidence="1">Membrane</location>
        <topology evidence="1">Multi-pass membrane protein</topology>
    </subcellularLocation>
</comment>
<accession>A0A485LQ62</accession>
<evidence type="ECO:0000313" key="13">
    <source>
        <dbReference type="EMBL" id="KAF0683608.1"/>
    </source>
</evidence>
<evidence type="ECO:0000256" key="6">
    <source>
        <dbReference type="ARBA" id="ARBA00022989"/>
    </source>
</evidence>
<keyword evidence="15" id="KW-1185">Reference proteome</keyword>
<dbReference type="GO" id="GO:0005385">
    <property type="term" value="F:zinc ion transmembrane transporter activity"/>
    <property type="evidence" value="ECO:0007669"/>
    <property type="project" value="TreeGrafter"/>
</dbReference>
<evidence type="ECO:0000256" key="9">
    <source>
        <dbReference type="SAM" id="MobiDB-lite"/>
    </source>
</evidence>
<feature type="transmembrane region" description="Helical" evidence="10">
    <location>
        <begin position="23"/>
        <end position="44"/>
    </location>
</feature>
<feature type="compositionally biased region" description="Basic and acidic residues" evidence="9">
    <location>
        <begin position="163"/>
        <end position="179"/>
    </location>
</feature>
<feature type="region of interest" description="Disordered" evidence="9">
    <location>
        <begin position="163"/>
        <end position="186"/>
    </location>
</feature>
<dbReference type="GO" id="GO:0005886">
    <property type="term" value="C:plasma membrane"/>
    <property type="evidence" value="ECO:0007669"/>
    <property type="project" value="TreeGrafter"/>
</dbReference>
<evidence type="ECO:0000313" key="15">
    <source>
        <dbReference type="Proteomes" id="UP000332933"/>
    </source>
</evidence>
<feature type="domain" description="Cation efflux protein transmembrane" evidence="11">
    <location>
        <begin position="22"/>
        <end position="253"/>
    </location>
</feature>
<comment type="similarity">
    <text evidence="2">Belongs to the cation diffusion facilitator (CDF) transporter (TC 2.A.4) family. SLC30A subfamily.</text>
</comment>
<gene>
    <name evidence="14" type="primary">Aste57867_24374</name>
    <name evidence="13" type="ORF">As57867_024298</name>
    <name evidence="14" type="ORF">ASTE57867_24374</name>
</gene>
<evidence type="ECO:0000256" key="4">
    <source>
        <dbReference type="ARBA" id="ARBA00022692"/>
    </source>
</evidence>
<dbReference type="EMBL" id="VJMH01007388">
    <property type="protein sequence ID" value="KAF0683608.1"/>
    <property type="molecule type" value="Genomic_DNA"/>
</dbReference>
<name>A0A485LQ62_9STRA</name>
<reference evidence="14" key="1">
    <citation type="submission" date="2019-03" db="EMBL/GenBank/DDBJ databases">
        <authorList>
            <person name="Gaulin E."/>
            <person name="Dumas B."/>
        </authorList>
    </citation>
    <scope>NUCLEOTIDE SEQUENCE [LARGE SCALE GENOMIC DNA]</scope>
    <source>
        <strain evidence="14">CBS 568.67</strain>
    </source>
</reference>
<dbReference type="InterPro" id="IPR002524">
    <property type="entry name" value="Cation_efflux"/>
</dbReference>
<evidence type="ECO:0000256" key="8">
    <source>
        <dbReference type="ARBA" id="ARBA00023136"/>
    </source>
</evidence>
<dbReference type="InterPro" id="IPR058533">
    <property type="entry name" value="Cation_efflux_TM"/>
</dbReference>
<evidence type="ECO:0000256" key="2">
    <source>
        <dbReference type="ARBA" id="ARBA00008873"/>
    </source>
</evidence>
<evidence type="ECO:0000256" key="7">
    <source>
        <dbReference type="ARBA" id="ARBA00023065"/>
    </source>
</evidence>
<organism evidence="14 15">
    <name type="scientific">Aphanomyces stellatus</name>
    <dbReference type="NCBI Taxonomy" id="120398"/>
    <lineage>
        <taxon>Eukaryota</taxon>
        <taxon>Sar</taxon>
        <taxon>Stramenopiles</taxon>
        <taxon>Oomycota</taxon>
        <taxon>Saprolegniomycetes</taxon>
        <taxon>Saprolegniales</taxon>
        <taxon>Verrucalvaceae</taxon>
        <taxon>Aphanomyces</taxon>
    </lineage>
</organism>
<feature type="domain" description="Cation efflux protein cytoplasmic" evidence="12">
    <location>
        <begin position="257"/>
        <end position="331"/>
    </location>
</feature>
<dbReference type="InterPro" id="IPR027469">
    <property type="entry name" value="Cation_efflux_TMD_sf"/>
</dbReference>
<feature type="transmembrane region" description="Helical" evidence="10">
    <location>
        <begin position="87"/>
        <end position="105"/>
    </location>
</feature>
<evidence type="ECO:0000256" key="1">
    <source>
        <dbReference type="ARBA" id="ARBA00004141"/>
    </source>
</evidence>
<evidence type="ECO:0000313" key="14">
    <source>
        <dbReference type="EMBL" id="VFU01014.1"/>
    </source>
</evidence>
<keyword evidence="5" id="KW-0862">Zinc</keyword>
<dbReference type="Gene3D" id="1.20.1510.10">
    <property type="entry name" value="Cation efflux protein transmembrane domain"/>
    <property type="match status" value="1"/>
</dbReference>
<sequence length="348" mass="37217">MTKPVVAPPCPLSPTSETKLQRACAVALVLMLAEFLGGYLAGSLSIMSDAAHMLTDVLSFAVSLVAVRLTKRPPTDTMPFGYHRAEVLGAIASILVLWLITALLVHDSICRILVEAAVTHRRPAVDRSHGPPVDGRTMFTVAAVALVVNVVLMRILGDDGHGHSHGHSLDHSRATDHGPRSSTTIPRRNLNVDAAYIHVLGDLLQNIGVLVAGAVIWYRPSWHIIDPILTLVFGLIVAWTTIGLCKTSLAILMEASPSHVNLTDIHTRLLALPAVHHIHALRVWAISSDRVALSVHLVVSADDVMTTTATTATAALRDLDATLTYITIQVEVAELGYGEGEPAVVSVV</sequence>
<evidence type="ECO:0000256" key="10">
    <source>
        <dbReference type="SAM" id="Phobius"/>
    </source>
</evidence>
<evidence type="ECO:0000256" key="5">
    <source>
        <dbReference type="ARBA" id="ARBA00022906"/>
    </source>
</evidence>
<dbReference type="Proteomes" id="UP000332933">
    <property type="component" value="Unassembled WGS sequence"/>
</dbReference>
<dbReference type="InterPro" id="IPR027470">
    <property type="entry name" value="Cation_efflux_CTD"/>
</dbReference>
<protein>
    <submittedName>
        <fullName evidence="14">Aste57867_24374 protein</fullName>
    </submittedName>
</protein>
<keyword evidence="4 10" id="KW-0812">Transmembrane</keyword>